<comment type="caution">
    <text evidence="6">The sequence shown here is derived from an EMBL/GenBank/DDBJ whole genome shotgun (WGS) entry which is preliminary data.</text>
</comment>
<dbReference type="Pfam" id="PF06644">
    <property type="entry name" value="ATP11"/>
    <property type="match status" value="1"/>
</dbReference>
<dbReference type="Proteomes" id="UP000053958">
    <property type="component" value="Unassembled WGS sequence"/>
</dbReference>
<gene>
    <name evidence="6" type="ORF">T310_7182</name>
</gene>
<reference evidence="6 7" key="1">
    <citation type="submission" date="2015-04" db="EMBL/GenBank/DDBJ databases">
        <authorList>
            <person name="Heijne W.H."/>
            <person name="Fedorova N.D."/>
            <person name="Nierman W.C."/>
            <person name="Vollebregt A.W."/>
            <person name="Zhao Z."/>
            <person name="Wu L."/>
            <person name="Kumar M."/>
            <person name="Stam H."/>
            <person name="van den Berg M.A."/>
            <person name="Pel H.J."/>
        </authorList>
    </citation>
    <scope>NUCLEOTIDE SEQUENCE [LARGE SCALE GENOMIC DNA]</scope>
    <source>
        <strain evidence="6 7">CBS 393.64</strain>
    </source>
</reference>
<evidence type="ECO:0000256" key="3">
    <source>
        <dbReference type="ARBA" id="ARBA00022946"/>
    </source>
</evidence>
<evidence type="ECO:0000256" key="5">
    <source>
        <dbReference type="SAM" id="MobiDB-lite"/>
    </source>
</evidence>
<feature type="region of interest" description="Disordered" evidence="5">
    <location>
        <begin position="272"/>
        <end position="292"/>
    </location>
</feature>
<dbReference type="EMBL" id="LASV01000410">
    <property type="protein sequence ID" value="KKA18853.1"/>
    <property type="molecule type" value="Genomic_DNA"/>
</dbReference>
<evidence type="ECO:0000256" key="2">
    <source>
        <dbReference type="ARBA" id="ARBA00009116"/>
    </source>
</evidence>
<dbReference type="AlphaFoldDB" id="A0A0F4YMK3"/>
<accession>A0A0F4YMK3</accession>
<organism evidence="6 7">
    <name type="scientific">Rasamsonia emersonii (strain ATCC 16479 / CBS 393.64 / IMI 116815)</name>
    <dbReference type="NCBI Taxonomy" id="1408163"/>
    <lineage>
        <taxon>Eukaryota</taxon>
        <taxon>Fungi</taxon>
        <taxon>Dikarya</taxon>
        <taxon>Ascomycota</taxon>
        <taxon>Pezizomycotina</taxon>
        <taxon>Eurotiomycetes</taxon>
        <taxon>Eurotiomycetidae</taxon>
        <taxon>Eurotiales</taxon>
        <taxon>Trichocomaceae</taxon>
        <taxon>Rasamsonia</taxon>
    </lineage>
</organism>
<dbReference type="STRING" id="1408163.A0A0F4YMK3"/>
<dbReference type="PANTHER" id="PTHR13126">
    <property type="entry name" value="CHAPERONE ATP11"/>
    <property type="match status" value="1"/>
</dbReference>
<keyword evidence="3" id="KW-0809">Transit peptide</keyword>
<dbReference type="OrthoDB" id="16535at2759"/>
<dbReference type="RefSeq" id="XP_013325465.1">
    <property type="nucleotide sequence ID" value="XM_013470011.1"/>
</dbReference>
<dbReference type="InterPro" id="IPR010591">
    <property type="entry name" value="ATP11"/>
</dbReference>
<proteinExistence type="inferred from homology"/>
<evidence type="ECO:0000256" key="1">
    <source>
        <dbReference type="ARBA" id="ARBA00004173"/>
    </source>
</evidence>
<comment type="similarity">
    <text evidence="2">Belongs to the ATP11 family.</text>
</comment>
<evidence type="ECO:0000313" key="7">
    <source>
        <dbReference type="Proteomes" id="UP000053958"/>
    </source>
</evidence>
<comment type="subcellular location">
    <subcellularLocation>
        <location evidence="1">Mitochondrion</location>
    </subcellularLocation>
</comment>
<keyword evidence="7" id="KW-1185">Reference proteome</keyword>
<sequence length="428" mass="46713">MSARKILLSEFRVPAEPSKGGANRRRQTAGAEKLIDASLALVILLFLLSSSPPNLTMSSLRSPTLHSLLRCPGSSRVLRVQQQRRWAQVHDVRFLATHRDPAHILEKYKDKLRKKAEAEGHDSIESLKEAYKDKIEEYRRKASAVAPDELKSSASNNTNAESKTPFSPPPPPSPSSTSTSASSSSSSASSPSVAAAAKAVSGQTPGIKPLSSFLDIEKILTLPPKEIEALWRLRHAGNPLSICATIPLDTYQRMAEAARANPQFILPLPRQAKTPAAEDGNKEGKEQQAATPEGGADIHFLQWSFHPPASPLPTTTPGTQTANTHTSTILFTHLASYKLHGSYAQPHTTVTHYLDLADEKGLVLMHGQVMPDRGVSVTEASWLVSCVQRFYDFGGQGSGRKGELLRMFTRGDVEGFRVEELMEETEKI</sequence>
<keyword evidence="4" id="KW-0496">Mitochondrion</keyword>
<evidence type="ECO:0000313" key="6">
    <source>
        <dbReference type="EMBL" id="KKA18853.1"/>
    </source>
</evidence>
<dbReference type="GO" id="GO:0005739">
    <property type="term" value="C:mitochondrion"/>
    <property type="evidence" value="ECO:0007669"/>
    <property type="project" value="UniProtKB-SubCell"/>
</dbReference>
<protein>
    <submittedName>
        <fullName evidence="6">F1F0 ATP synthase assembly protein Atp11</fullName>
    </submittedName>
</protein>
<feature type="compositionally biased region" description="Polar residues" evidence="5">
    <location>
        <begin position="152"/>
        <end position="161"/>
    </location>
</feature>
<dbReference type="GO" id="GO:0033615">
    <property type="term" value="P:mitochondrial proton-transporting ATP synthase complex assembly"/>
    <property type="evidence" value="ECO:0007669"/>
    <property type="project" value="TreeGrafter"/>
</dbReference>
<name>A0A0F4YMK3_RASE3</name>
<feature type="compositionally biased region" description="Low complexity" evidence="5">
    <location>
        <begin position="175"/>
        <end position="189"/>
    </location>
</feature>
<feature type="region of interest" description="Disordered" evidence="5">
    <location>
        <begin position="142"/>
        <end position="189"/>
    </location>
</feature>
<evidence type="ECO:0000256" key="4">
    <source>
        <dbReference type="ARBA" id="ARBA00023128"/>
    </source>
</evidence>
<dbReference type="GeneID" id="25319458"/>
<dbReference type="PANTHER" id="PTHR13126:SF0">
    <property type="entry name" value="ATP SYNTHASE MITOCHONDRIAL F1 COMPLEX ASSEMBLY FACTOR 1"/>
    <property type="match status" value="1"/>
</dbReference>